<evidence type="ECO:0000256" key="1">
    <source>
        <dbReference type="SAM" id="Phobius"/>
    </source>
</evidence>
<accession>A0A4R6WB28</accession>
<name>A0A4R6WB28_9SPHI</name>
<protein>
    <submittedName>
        <fullName evidence="2">Uncharacterized protein</fullName>
    </submittedName>
</protein>
<evidence type="ECO:0000313" key="2">
    <source>
        <dbReference type="EMBL" id="TDQ76589.1"/>
    </source>
</evidence>
<dbReference type="AlphaFoldDB" id="A0A4R6WB28"/>
<proteinExistence type="predicted"/>
<keyword evidence="1" id="KW-0812">Transmembrane</keyword>
<evidence type="ECO:0000313" key="3">
    <source>
        <dbReference type="Proteomes" id="UP000295292"/>
    </source>
</evidence>
<keyword evidence="3" id="KW-1185">Reference proteome</keyword>
<dbReference type="EMBL" id="SNYV01000015">
    <property type="protein sequence ID" value="TDQ76589.1"/>
    <property type="molecule type" value="Genomic_DNA"/>
</dbReference>
<sequence>MNNTTWSIGMSEVIILLVMVLILIAAFFFVINLIRRK</sequence>
<comment type="caution">
    <text evidence="2">The sequence shown here is derived from an EMBL/GenBank/DDBJ whole genome shotgun (WGS) entry which is preliminary data.</text>
</comment>
<organism evidence="2 3">
    <name type="scientific">Sphingobacterium yanglingense</name>
    <dbReference type="NCBI Taxonomy" id="1437280"/>
    <lineage>
        <taxon>Bacteria</taxon>
        <taxon>Pseudomonadati</taxon>
        <taxon>Bacteroidota</taxon>
        <taxon>Sphingobacteriia</taxon>
        <taxon>Sphingobacteriales</taxon>
        <taxon>Sphingobacteriaceae</taxon>
        <taxon>Sphingobacterium</taxon>
    </lineage>
</organism>
<reference evidence="2 3" key="1">
    <citation type="submission" date="2019-03" db="EMBL/GenBank/DDBJ databases">
        <title>Genomic Encyclopedia of Archaeal and Bacterial Type Strains, Phase II (KMG-II): from individual species to whole genera.</title>
        <authorList>
            <person name="Goeker M."/>
        </authorList>
    </citation>
    <scope>NUCLEOTIDE SEQUENCE [LARGE SCALE GENOMIC DNA]</scope>
    <source>
        <strain evidence="2 3">DSM 28353</strain>
    </source>
</reference>
<gene>
    <name evidence="2" type="ORF">CLV99_3182</name>
</gene>
<feature type="transmembrane region" description="Helical" evidence="1">
    <location>
        <begin position="13"/>
        <end position="34"/>
    </location>
</feature>
<keyword evidence="1" id="KW-0472">Membrane</keyword>
<keyword evidence="1" id="KW-1133">Transmembrane helix</keyword>
<dbReference type="Proteomes" id="UP000295292">
    <property type="component" value="Unassembled WGS sequence"/>
</dbReference>